<keyword evidence="3" id="KW-0547">Nucleotide-binding</keyword>
<dbReference type="Pfam" id="PF00069">
    <property type="entry name" value="Pkinase"/>
    <property type="match status" value="1"/>
</dbReference>
<dbReference type="PROSITE" id="PS00108">
    <property type="entry name" value="PROTEIN_KINASE_ST"/>
    <property type="match status" value="1"/>
</dbReference>
<dbReference type="Gene3D" id="1.10.510.10">
    <property type="entry name" value="Transferase(Phosphotransferase) domain 1"/>
    <property type="match status" value="1"/>
</dbReference>
<organism evidence="7 8">
    <name type="scientific">Trifolium medium</name>
    <dbReference type="NCBI Taxonomy" id="97028"/>
    <lineage>
        <taxon>Eukaryota</taxon>
        <taxon>Viridiplantae</taxon>
        <taxon>Streptophyta</taxon>
        <taxon>Embryophyta</taxon>
        <taxon>Tracheophyta</taxon>
        <taxon>Spermatophyta</taxon>
        <taxon>Magnoliopsida</taxon>
        <taxon>eudicotyledons</taxon>
        <taxon>Gunneridae</taxon>
        <taxon>Pentapetalae</taxon>
        <taxon>rosids</taxon>
        <taxon>fabids</taxon>
        <taxon>Fabales</taxon>
        <taxon>Fabaceae</taxon>
        <taxon>Papilionoideae</taxon>
        <taxon>50 kb inversion clade</taxon>
        <taxon>NPAAA clade</taxon>
        <taxon>Hologalegina</taxon>
        <taxon>IRL clade</taxon>
        <taxon>Trifolieae</taxon>
        <taxon>Trifolium</taxon>
    </lineage>
</organism>
<evidence type="ECO:0000313" key="7">
    <source>
        <dbReference type="EMBL" id="MCI07021.1"/>
    </source>
</evidence>
<feature type="domain" description="Protein kinase" evidence="6">
    <location>
        <begin position="1"/>
        <end position="86"/>
    </location>
</feature>
<dbReference type="Proteomes" id="UP000265520">
    <property type="component" value="Unassembled WGS sequence"/>
</dbReference>
<dbReference type="InterPro" id="IPR011009">
    <property type="entry name" value="Kinase-like_dom_sf"/>
</dbReference>
<evidence type="ECO:0000256" key="2">
    <source>
        <dbReference type="ARBA" id="ARBA00022679"/>
    </source>
</evidence>
<evidence type="ECO:0000313" key="8">
    <source>
        <dbReference type="Proteomes" id="UP000265520"/>
    </source>
</evidence>
<dbReference type="InterPro" id="IPR000719">
    <property type="entry name" value="Prot_kinase_dom"/>
</dbReference>
<dbReference type="PROSITE" id="PS50011">
    <property type="entry name" value="PROTEIN_KINASE_DOM"/>
    <property type="match status" value="1"/>
</dbReference>
<name>A0A392P4M9_9FABA</name>
<keyword evidence="8" id="KW-1185">Reference proteome</keyword>
<keyword evidence="5" id="KW-0067">ATP-binding</keyword>
<dbReference type="EMBL" id="LXQA010063878">
    <property type="protein sequence ID" value="MCI07021.1"/>
    <property type="molecule type" value="Genomic_DNA"/>
</dbReference>
<dbReference type="AlphaFoldDB" id="A0A392P4M9"/>
<dbReference type="PANTHER" id="PTHR43895">
    <property type="entry name" value="CALCIUM/CALMODULIN-DEPENDENT PROTEIN KINASE KINASE-RELATED"/>
    <property type="match status" value="1"/>
</dbReference>
<dbReference type="GO" id="GO:0004674">
    <property type="term" value="F:protein serine/threonine kinase activity"/>
    <property type="evidence" value="ECO:0007669"/>
    <property type="project" value="UniProtKB-KW"/>
</dbReference>
<proteinExistence type="predicted"/>
<dbReference type="PANTHER" id="PTHR43895:SF65">
    <property type="entry name" value="CBL-INTERACTING PROTEIN KINASE 21"/>
    <property type="match status" value="1"/>
</dbReference>
<keyword evidence="4 7" id="KW-0418">Kinase</keyword>
<comment type="caution">
    <text evidence="7">The sequence shown here is derived from an EMBL/GenBank/DDBJ whole genome shotgun (WGS) entry which is preliminary data.</text>
</comment>
<evidence type="ECO:0000256" key="5">
    <source>
        <dbReference type="ARBA" id="ARBA00022840"/>
    </source>
</evidence>
<keyword evidence="2" id="KW-0808">Transferase</keyword>
<dbReference type="GO" id="GO:0005524">
    <property type="term" value="F:ATP binding"/>
    <property type="evidence" value="ECO:0007669"/>
    <property type="project" value="UniProtKB-KW"/>
</dbReference>
<dbReference type="GO" id="GO:0007165">
    <property type="term" value="P:signal transduction"/>
    <property type="evidence" value="ECO:0007669"/>
    <property type="project" value="TreeGrafter"/>
</dbReference>
<reference evidence="7 8" key="1">
    <citation type="journal article" date="2018" name="Front. Plant Sci.">
        <title>Red Clover (Trifolium pratense) and Zigzag Clover (T. medium) - A Picture of Genomic Similarities and Differences.</title>
        <authorList>
            <person name="Dluhosova J."/>
            <person name="Istvanek J."/>
            <person name="Nedelnik J."/>
            <person name="Repkova J."/>
        </authorList>
    </citation>
    <scope>NUCLEOTIDE SEQUENCE [LARGE SCALE GENOMIC DNA]</scope>
    <source>
        <strain evidence="8">cv. 10/8</strain>
        <tissue evidence="7">Leaf</tissue>
    </source>
</reference>
<keyword evidence="1" id="KW-0723">Serine/threonine-protein kinase</keyword>
<evidence type="ECO:0000256" key="3">
    <source>
        <dbReference type="ARBA" id="ARBA00022741"/>
    </source>
</evidence>
<evidence type="ECO:0000256" key="1">
    <source>
        <dbReference type="ARBA" id="ARBA00022527"/>
    </source>
</evidence>
<evidence type="ECO:0000259" key="6">
    <source>
        <dbReference type="PROSITE" id="PS50011"/>
    </source>
</evidence>
<sequence length="86" mass="9676">VLASKTKIYMVLEYVTGEELFDKIASKGKLTECEGRKLFHQLIDGVSHCHSKGVFHRDLKLENVLVDVKGNLKITDFGLSALPQQF</sequence>
<protein>
    <submittedName>
        <fullName evidence="7">CBL-interacting serine/threonine-protein kinase 1-like</fullName>
    </submittedName>
</protein>
<evidence type="ECO:0000256" key="4">
    <source>
        <dbReference type="ARBA" id="ARBA00022777"/>
    </source>
</evidence>
<feature type="non-terminal residue" evidence="7">
    <location>
        <position position="86"/>
    </location>
</feature>
<accession>A0A392P4M9</accession>
<feature type="non-terminal residue" evidence="7">
    <location>
        <position position="1"/>
    </location>
</feature>
<dbReference type="SUPFAM" id="SSF56112">
    <property type="entry name" value="Protein kinase-like (PK-like)"/>
    <property type="match status" value="1"/>
</dbReference>
<dbReference type="InterPro" id="IPR008271">
    <property type="entry name" value="Ser/Thr_kinase_AS"/>
</dbReference>